<evidence type="ECO:0000313" key="6">
    <source>
        <dbReference type="Proteomes" id="UP000019276"/>
    </source>
</evidence>
<feature type="site" description="Important for substrate specificity" evidence="4">
    <location>
        <position position="153"/>
    </location>
</feature>
<dbReference type="EMBL" id="ARZY01000004">
    <property type="protein sequence ID" value="EWH11606.1"/>
    <property type="molecule type" value="Genomic_DNA"/>
</dbReference>
<dbReference type="eggNOG" id="COG0424">
    <property type="taxonomic scope" value="Bacteria"/>
</dbReference>
<accession>W7QID1</accession>
<dbReference type="OrthoDB" id="9807767at2"/>
<comment type="catalytic activity">
    <reaction evidence="4">
        <text>UTP + H2O = UMP + diphosphate + H(+)</text>
        <dbReference type="Rhea" id="RHEA:29395"/>
        <dbReference type="ChEBI" id="CHEBI:15377"/>
        <dbReference type="ChEBI" id="CHEBI:15378"/>
        <dbReference type="ChEBI" id="CHEBI:33019"/>
        <dbReference type="ChEBI" id="CHEBI:46398"/>
        <dbReference type="ChEBI" id="CHEBI:57865"/>
        <dbReference type="EC" id="3.6.1.9"/>
    </reaction>
</comment>
<dbReference type="PANTHER" id="PTHR43213">
    <property type="entry name" value="BIFUNCTIONAL DTTP/UTP PYROPHOSPHATASE/METHYLTRANSFERASE PROTEIN-RELATED"/>
    <property type="match status" value="1"/>
</dbReference>
<sequence length="189" mass="21127">MAQIYLASRSPRRRELLTQLNIQYDLVDGDIDERQLTGESATDYVVRLASEKAQQGWRNSAQDKPVLGADTIVVYQQQLLGKPQSQQDAVQTLTLLSGNKHQVITAIAVCYQQSIETLWVESDVEFADISKDEILAYWQTGEPQDKAGSYAIQGIGGQFVKRIQGSYSAIVGLPLYETKQLVHKVIQQL</sequence>
<keyword evidence="2 4" id="KW-0378">Hydrolase</keyword>
<comment type="caution">
    <text evidence="5">The sequence shown here is derived from an EMBL/GenBank/DDBJ whole genome shotgun (WGS) entry which is preliminary data.</text>
</comment>
<dbReference type="PATRIC" id="fig|1328313.3.peg.792"/>
<evidence type="ECO:0000256" key="3">
    <source>
        <dbReference type="ARBA" id="ARBA00023080"/>
    </source>
</evidence>
<evidence type="ECO:0000256" key="4">
    <source>
        <dbReference type="HAMAP-Rule" id="MF_00528"/>
    </source>
</evidence>
<protein>
    <recommendedName>
        <fullName evidence="4">dTTP/UTP pyrophosphatase</fullName>
        <shortName evidence="4">dTTPase/UTPase</shortName>
        <ecNumber evidence="4">3.6.1.9</ecNumber>
    </recommendedName>
    <alternativeName>
        <fullName evidence="4">Nucleoside triphosphate pyrophosphatase</fullName>
    </alternativeName>
    <alternativeName>
        <fullName evidence="4">Nucleotide pyrophosphatase</fullName>
        <shortName evidence="4">Nucleotide PPase</shortName>
    </alternativeName>
</protein>
<comment type="catalytic activity">
    <reaction evidence="4">
        <text>dTTP + H2O = dTMP + diphosphate + H(+)</text>
        <dbReference type="Rhea" id="RHEA:28534"/>
        <dbReference type="ChEBI" id="CHEBI:15377"/>
        <dbReference type="ChEBI" id="CHEBI:15378"/>
        <dbReference type="ChEBI" id="CHEBI:33019"/>
        <dbReference type="ChEBI" id="CHEBI:37568"/>
        <dbReference type="ChEBI" id="CHEBI:63528"/>
        <dbReference type="EC" id="3.6.1.9"/>
    </reaction>
</comment>
<dbReference type="GO" id="GO:0036218">
    <property type="term" value="F:dTTP diphosphatase activity"/>
    <property type="evidence" value="ECO:0007669"/>
    <property type="project" value="RHEA"/>
</dbReference>
<comment type="caution">
    <text evidence="4">Lacks conserved residue(s) required for the propagation of feature annotation.</text>
</comment>
<comment type="subcellular location">
    <subcellularLocation>
        <location evidence="4">Cytoplasm</location>
    </subcellularLocation>
</comment>
<dbReference type="PANTHER" id="PTHR43213:SF5">
    <property type="entry name" value="BIFUNCTIONAL DTTP_UTP PYROPHOSPHATASE_METHYLTRANSFERASE PROTEIN-RELATED"/>
    <property type="match status" value="1"/>
</dbReference>
<dbReference type="AlphaFoldDB" id="W7QID1"/>
<keyword evidence="3 4" id="KW-0546">Nucleotide metabolism</keyword>
<name>W7QID1_9ALTE</name>
<comment type="function">
    <text evidence="4">Nucleoside triphosphate pyrophosphatase that hydrolyzes dTTP and UTP. May have a dual role in cell division arrest and in preventing the incorporation of modified nucleotides into cellular nucleic acids.</text>
</comment>
<evidence type="ECO:0000313" key="5">
    <source>
        <dbReference type="EMBL" id="EWH11606.1"/>
    </source>
</evidence>
<evidence type="ECO:0000256" key="2">
    <source>
        <dbReference type="ARBA" id="ARBA00022801"/>
    </source>
</evidence>
<dbReference type="Proteomes" id="UP000019276">
    <property type="component" value="Unassembled WGS sequence"/>
</dbReference>
<dbReference type="HAMAP" id="MF_00528">
    <property type="entry name" value="Maf"/>
    <property type="match status" value="1"/>
</dbReference>
<dbReference type="GO" id="GO:0036221">
    <property type="term" value="F:UTP diphosphatase activity"/>
    <property type="evidence" value="ECO:0007669"/>
    <property type="project" value="RHEA"/>
</dbReference>
<dbReference type="RefSeq" id="WP_035013309.1">
    <property type="nucleotide sequence ID" value="NZ_ARZY01000004.1"/>
</dbReference>
<dbReference type="EC" id="3.6.1.9" evidence="4"/>
<dbReference type="GO" id="GO:0009117">
    <property type="term" value="P:nucleotide metabolic process"/>
    <property type="evidence" value="ECO:0007669"/>
    <property type="project" value="UniProtKB-KW"/>
</dbReference>
<dbReference type="InterPro" id="IPR003697">
    <property type="entry name" value="Maf-like"/>
</dbReference>
<comment type="similarity">
    <text evidence="4">Belongs to the Maf family. YhdE subfamily.</text>
</comment>
<dbReference type="STRING" id="1328313.DS2_03820"/>
<dbReference type="NCBIfam" id="TIGR00172">
    <property type="entry name" value="maf"/>
    <property type="match status" value="1"/>
</dbReference>
<keyword evidence="4" id="KW-0963">Cytoplasm</keyword>
<comment type="cofactor">
    <cofactor evidence="1 4">
        <name>a divalent metal cation</name>
        <dbReference type="ChEBI" id="CHEBI:60240"/>
    </cofactor>
</comment>
<proteinExistence type="inferred from homology"/>
<feature type="site" description="Important for substrate specificity" evidence="4">
    <location>
        <position position="12"/>
    </location>
</feature>
<evidence type="ECO:0000256" key="1">
    <source>
        <dbReference type="ARBA" id="ARBA00001968"/>
    </source>
</evidence>
<feature type="site" description="Important for substrate specificity" evidence="4">
    <location>
        <position position="71"/>
    </location>
</feature>
<dbReference type="InterPro" id="IPR029001">
    <property type="entry name" value="ITPase-like_fam"/>
</dbReference>
<keyword evidence="6" id="KW-1185">Reference proteome</keyword>
<organism evidence="5 6">
    <name type="scientific">Catenovulum agarivorans DS-2</name>
    <dbReference type="NCBI Taxonomy" id="1328313"/>
    <lineage>
        <taxon>Bacteria</taxon>
        <taxon>Pseudomonadati</taxon>
        <taxon>Pseudomonadota</taxon>
        <taxon>Gammaproteobacteria</taxon>
        <taxon>Alteromonadales</taxon>
        <taxon>Alteromonadaceae</taxon>
        <taxon>Catenovulum</taxon>
    </lineage>
</organism>
<reference evidence="5 6" key="1">
    <citation type="journal article" date="2014" name="Genome Announc.">
        <title>Draft Genome Sequence of the Agar-Degrading Bacterium Catenovulum sp. Strain DS-2, Isolated from Intestines of Haliotis diversicolor.</title>
        <authorList>
            <person name="Shan D."/>
            <person name="Li X."/>
            <person name="Gu Z."/>
            <person name="Wei G."/>
            <person name="Gao Z."/>
            <person name="Shao Z."/>
        </authorList>
    </citation>
    <scope>NUCLEOTIDE SEQUENCE [LARGE SCALE GENOMIC DNA]</scope>
    <source>
        <strain evidence="5 6">DS-2</strain>
    </source>
</reference>
<feature type="active site" description="Proton acceptor" evidence="4">
    <location>
        <position position="70"/>
    </location>
</feature>
<dbReference type="GO" id="GO:0005737">
    <property type="term" value="C:cytoplasm"/>
    <property type="evidence" value="ECO:0007669"/>
    <property type="project" value="UniProtKB-SubCell"/>
</dbReference>
<dbReference type="Pfam" id="PF02545">
    <property type="entry name" value="Maf"/>
    <property type="match status" value="1"/>
</dbReference>
<dbReference type="Gene3D" id="3.90.950.10">
    <property type="match status" value="1"/>
</dbReference>
<dbReference type="PIRSF" id="PIRSF006305">
    <property type="entry name" value="Maf"/>
    <property type="match status" value="1"/>
</dbReference>
<dbReference type="SUPFAM" id="SSF52972">
    <property type="entry name" value="ITPase-like"/>
    <property type="match status" value="1"/>
</dbReference>
<dbReference type="CDD" id="cd00555">
    <property type="entry name" value="Maf"/>
    <property type="match status" value="1"/>
</dbReference>
<gene>
    <name evidence="5" type="ORF">DS2_03820</name>
</gene>